<dbReference type="EMBL" id="UGSJ01000001">
    <property type="protein sequence ID" value="SUA89536.1"/>
    <property type="molecule type" value="Genomic_DNA"/>
</dbReference>
<dbReference type="InterPro" id="IPR000620">
    <property type="entry name" value="EamA_dom"/>
</dbReference>
<evidence type="ECO:0000256" key="4">
    <source>
        <dbReference type="ARBA" id="ARBA00022989"/>
    </source>
</evidence>
<name>A0AAJ4ZAC7_PANPU</name>
<reference evidence="8 9" key="1">
    <citation type="submission" date="2018-06" db="EMBL/GenBank/DDBJ databases">
        <authorList>
            <consortium name="Pathogen Informatics"/>
            <person name="Doyle S."/>
        </authorList>
    </citation>
    <scope>NUCLEOTIDE SEQUENCE [LARGE SCALE GENOMIC DNA]</scope>
    <source>
        <strain evidence="8 9">NCTC13159</strain>
    </source>
</reference>
<dbReference type="SUPFAM" id="SSF103481">
    <property type="entry name" value="Multidrug resistance efflux transporter EmrE"/>
    <property type="match status" value="2"/>
</dbReference>
<evidence type="ECO:0000259" key="7">
    <source>
        <dbReference type="Pfam" id="PF00892"/>
    </source>
</evidence>
<dbReference type="Proteomes" id="UP000254589">
    <property type="component" value="Unassembled WGS sequence"/>
</dbReference>
<protein>
    <submittedName>
        <fullName evidence="8">Uncharacterized inner membrane transporter yiJE</fullName>
    </submittedName>
</protein>
<keyword evidence="2" id="KW-1003">Cell membrane</keyword>
<accession>A0AAJ4ZAC7</accession>
<feature type="transmembrane region" description="Helical" evidence="6">
    <location>
        <begin position="147"/>
        <end position="166"/>
    </location>
</feature>
<comment type="subcellular location">
    <subcellularLocation>
        <location evidence="1">Cell membrane</location>
        <topology evidence="1">Multi-pass membrane protein</topology>
    </subcellularLocation>
</comment>
<feature type="domain" description="EamA" evidence="7">
    <location>
        <begin position="31"/>
        <end position="160"/>
    </location>
</feature>
<dbReference type="AlphaFoldDB" id="A0AAJ4ZAC7"/>
<evidence type="ECO:0000256" key="2">
    <source>
        <dbReference type="ARBA" id="ARBA00022475"/>
    </source>
</evidence>
<keyword evidence="5 6" id="KW-0472">Membrane</keyword>
<keyword evidence="3 6" id="KW-0812">Transmembrane</keyword>
<feature type="transmembrane region" description="Helical" evidence="6">
    <location>
        <begin position="293"/>
        <end position="311"/>
    </location>
</feature>
<evidence type="ECO:0000256" key="1">
    <source>
        <dbReference type="ARBA" id="ARBA00004651"/>
    </source>
</evidence>
<proteinExistence type="predicted"/>
<feature type="domain" description="EamA" evidence="7">
    <location>
        <begin position="175"/>
        <end position="308"/>
    </location>
</feature>
<evidence type="ECO:0000313" key="8">
    <source>
        <dbReference type="EMBL" id="SUA89536.1"/>
    </source>
</evidence>
<feature type="transmembrane region" description="Helical" evidence="6">
    <location>
        <begin position="267"/>
        <end position="287"/>
    </location>
</feature>
<feature type="transmembrane region" description="Helical" evidence="6">
    <location>
        <begin position="231"/>
        <end position="255"/>
    </location>
</feature>
<feature type="transmembrane region" description="Helical" evidence="6">
    <location>
        <begin position="89"/>
        <end position="114"/>
    </location>
</feature>
<feature type="transmembrane region" description="Helical" evidence="6">
    <location>
        <begin position="29"/>
        <end position="46"/>
    </location>
</feature>
<dbReference type="InterPro" id="IPR037185">
    <property type="entry name" value="EmrE-like"/>
</dbReference>
<gene>
    <name evidence="8" type="primary">yijE_2</name>
    <name evidence="8" type="ORF">NCTC13159_01003</name>
</gene>
<dbReference type="PANTHER" id="PTHR32322">
    <property type="entry name" value="INNER MEMBRANE TRANSPORTER"/>
    <property type="match status" value="1"/>
</dbReference>
<evidence type="ECO:0000256" key="3">
    <source>
        <dbReference type="ARBA" id="ARBA00022692"/>
    </source>
</evidence>
<evidence type="ECO:0000313" key="9">
    <source>
        <dbReference type="Proteomes" id="UP000254589"/>
    </source>
</evidence>
<dbReference type="GO" id="GO:0005886">
    <property type="term" value="C:plasma membrane"/>
    <property type="evidence" value="ECO:0007669"/>
    <property type="project" value="UniProtKB-SubCell"/>
</dbReference>
<dbReference type="PANTHER" id="PTHR32322:SF18">
    <property type="entry name" value="S-ADENOSYLMETHIONINE_S-ADENOSYLHOMOCYSTEINE TRANSPORTER"/>
    <property type="match status" value="1"/>
</dbReference>
<feature type="transmembrane region" description="Helical" evidence="6">
    <location>
        <begin position="172"/>
        <end position="194"/>
    </location>
</feature>
<keyword evidence="4 6" id="KW-1133">Transmembrane helix</keyword>
<evidence type="ECO:0000256" key="5">
    <source>
        <dbReference type="ARBA" id="ARBA00023136"/>
    </source>
</evidence>
<dbReference type="InterPro" id="IPR050638">
    <property type="entry name" value="AA-Vitamin_Transporters"/>
</dbReference>
<feature type="transmembrane region" description="Helical" evidence="6">
    <location>
        <begin position="58"/>
        <end position="77"/>
    </location>
</feature>
<organism evidence="8 9">
    <name type="scientific">Pandoraea pulmonicola</name>
    <dbReference type="NCBI Taxonomy" id="93221"/>
    <lineage>
        <taxon>Bacteria</taxon>
        <taxon>Pseudomonadati</taxon>
        <taxon>Pseudomonadota</taxon>
        <taxon>Betaproteobacteria</taxon>
        <taxon>Burkholderiales</taxon>
        <taxon>Burkholderiaceae</taxon>
        <taxon>Pandoraea</taxon>
    </lineage>
</organism>
<comment type="caution">
    <text evidence="8">The sequence shown here is derived from an EMBL/GenBank/DDBJ whole genome shotgun (WGS) entry which is preliminary data.</text>
</comment>
<sequence length="342" mass="35927">MPFRESAHVNLPNSLQHAASRRSPVRSHAGLLFAIVIVTWGVNWPVSKALLAHVSPWWSAALRATIGMLTLFVICALTRRLVLPRRGDWPVILSVGLLHMTAFSLLVALSLQYVSAGRSAVLAYTTPLWVMPAARLWLGETLTPQRLLGLACGLVGLGVMFNPLAFDWRDGNAIFGNALVLVSAFVWAMAIVHMRAHRWVNGPFELSPWQLLLASVVMCTLAAVVDGAPRVTGWAGFSGLLAYGGIGGGGIAYWLAGIVTRQLPAGVTSLGLLGVPVVGTLASALMLRESLGADVWMALALIVGGIALGTVPSNGRSNGRSKVASAASAASTATSCRTGDPA</sequence>
<evidence type="ECO:0000256" key="6">
    <source>
        <dbReference type="SAM" id="Phobius"/>
    </source>
</evidence>
<dbReference type="Pfam" id="PF00892">
    <property type="entry name" value="EamA"/>
    <property type="match status" value="2"/>
</dbReference>